<feature type="compositionally biased region" description="Polar residues" evidence="4">
    <location>
        <begin position="134"/>
        <end position="145"/>
    </location>
</feature>
<feature type="compositionally biased region" description="Low complexity" evidence="4">
    <location>
        <begin position="69"/>
        <end position="81"/>
    </location>
</feature>
<dbReference type="Proteomes" id="UP000178912">
    <property type="component" value="Unassembled WGS sequence"/>
</dbReference>
<feature type="compositionally biased region" description="Basic and acidic residues" evidence="4">
    <location>
        <begin position="477"/>
        <end position="498"/>
    </location>
</feature>
<dbReference type="EMBL" id="FJUX01000001">
    <property type="protein sequence ID" value="CZS88573.1"/>
    <property type="molecule type" value="Genomic_DNA"/>
</dbReference>
<proteinExistence type="inferred from homology"/>
<evidence type="ECO:0000313" key="5">
    <source>
        <dbReference type="EMBL" id="CZS88573.1"/>
    </source>
</evidence>
<feature type="region of interest" description="Disordered" evidence="4">
    <location>
        <begin position="948"/>
        <end position="972"/>
    </location>
</feature>
<dbReference type="GO" id="GO:0006606">
    <property type="term" value="P:protein import into nucleus"/>
    <property type="evidence" value="ECO:0007669"/>
    <property type="project" value="TreeGrafter"/>
</dbReference>
<dbReference type="PANTHER" id="PTHR11225">
    <property type="entry name" value="NUCLEAR PORE COMPLEX PROTEIN NUP93 NUCLEOPORIN NUP93 DEAD EYE PROTEIN"/>
    <property type="match status" value="1"/>
</dbReference>
<dbReference type="GO" id="GO:0005643">
    <property type="term" value="C:nuclear pore"/>
    <property type="evidence" value="ECO:0007669"/>
    <property type="project" value="InterPro"/>
</dbReference>
<evidence type="ECO:0000256" key="1">
    <source>
        <dbReference type="ARBA" id="ARBA00004259"/>
    </source>
</evidence>
<feature type="region of interest" description="Disordered" evidence="4">
    <location>
        <begin position="66"/>
        <end position="91"/>
    </location>
</feature>
<keyword evidence="6" id="KW-1185">Reference proteome</keyword>
<feature type="region of interest" description="Disordered" evidence="4">
    <location>
        <begin position="309"/>
        <end position="328"/>
    </location>
</feature>
<dbReference type="InterPro" id="IPR007231">
    <property type="entry name" value="Nucleoporin_int_Nup93/Nic96"/>
</dbReference>
<dbReference type="PANTHER" id="PTHR11225:SF4">
    <property type="entry name" value="NUCLEAR PORE COMPLEX PROTEIN NUP93"/>
    <property type="match status" value="1"/>
</dbReference>
<feature type="region of interest" description="Disordered" evidence="4">
    <location>
        <begin position="476"/>
        <end position="498"/>
    </location>
</feature>
<comment type="similarity">
    <text evidence="2">Belongs to the nucleoporin interacting component (NIC) family.</text>
</comment>
<dbReference type="Pfam" id="PF04097">
    <property type="entry name" value="Nic96"/>
    <property type="match status" value="1"/>
</dbReference>
<feature type="region of interest" description="Disordered" evidence="4">
    <location>
        <begin position="117"/>
        <end position="156"/>
    </location>
</feature>
<dbReference type="GO" id="GO:0016973">
    <property type="term" value="P:poly(A)+ mRNA export from nucleus"/>
    <property type="evidence" value="ECO:0007669"/>
    <property type="project" value="TreeGrafter"/>
</dbReference>
<evidence type="ECO:0000313" key="6">
    <source>
        <dbReference type="Proteomes" id="UP000178912"/>
    </source>
</evidence>
<keyword evidence="3" id="KW-0539">Nucleus</keyword>
<sequence length="1136" mass="122749">MSLFGNLNNTTNSNNGGGLFSSKPAATGGALFAGMTSSNANANPSSTGATGGGLFASTLGGGLGGLGLGSSTQPQQQSSTGGMFGGLGAATTTQPAGGSVFGGIGTSTQQTNAMNMFGGMNSGSITQPQQPQQSTGFGNTSTGPLQQSQSQSQSAGQNTAYFDAILERSRKRAHAEAISEDLPQLQLGLGDLRQRIKRLGPSKNERADGRAHYLLAASGVDPGAAVRDLSNFAPAAARLDRPQAQEVQDTDVESYLANLQTQTTLSMIADGLSRSVRDFDAFLEDNVTMEWDAQRKRIYQHFGIRPKESTLPGGGSFTATTNDTQGGFGRLRRTKAAALAGSRAPGLGGDNVAVSGGGSAGGFGGFGESGFGKSSMQKSIIGAAGPIGTTHQPVFADVEKQLEADGNKAAAPHDRFQRDKQNKYAEKVQLLNSARLQRVPFAVSKQFADVVKSAGDQHGPDLAKAYRALSSIVGEDPESKSFSENTTARERQYSKAHNDAGNTSFVSQALRKQILRGGARCLEKLAFERMEEMITRNPRDANLGGVPNVINKIKAYVRVLAVKKSLTGDNADLQMLGDDYVWALLYFLVRTGHVAEASSYVSDNAVVFRALDRNFSAYIDAYARSDDRRLSDELQVRINAEYNQRLRIAPENSIDPYRMACYKLIGRCDLRSRTLEGISQDVEDFAWNQLVLARETNKVDSMASEVYDLTQAQQTIREIGNRFFSPAAAGGAKIGSSFGAFVFLQIAIGMFEEAVSFLYKYSYVDGVHLAIALDFYGILRVSDPTSGNQDLLSRTTTNLPQISFARMVGLYTRDFRAANVSAAVDYLVLICLNKDLPGQAGANYTMTCHESLRELALESREFALLLGDMRSDGQRINGLIEDRVRLIGLEDAGEFMRTITLQAASVADDNGRTTDAVLLYHLATEYDSVITTINRALSEAVATPLGQEPTKLQPLKARSATDQQSIEGTESSLTSIDDPFLLSEKMSRIYTGQMYRAKIKVQNQDACVALQTMYQAKNMVENSRWTDALDLMKSLDILPLAAKGDPSIIRSCATKFPSLPQPVAQNVPNLLMWSIMCCKNQRLILQNSQFGGNEGTRQAMIAEFKQTNMDLTTYTSQLRYRFPAHIHEALARAQSE</sequence>
<accession>A0A1E1JS14</accession>
<evidence type="ECO:0000256" key="3">
    <source>
        <dbReference type="ARBA" id="ARBA00023242"/>
    </source>
</evidence>
<dbReference type="OrthoDB" id="203824at2759"/>
<organism evidence="5 6">
    <name type="scientific">Rhynchosporium agropyri</name>
    <dbReference type="NCBI Taxonomy" id="914238"/>
    <lineage>
        <taxon>Eukaryota</taxon>
        <taxon>Fungi</taxon>
        <taxon>Dikarya</taxon>
        <taxon>Ascomycota</taxon>
        <taxon>Pezizomycotina</taxon>
        <taxon>Leotiomycetes</taxon>
        <taxon>Helotiales</taxon>
        <taxon>Ploettnerulaceae</taxon>
        <taxon>Rhynchosporium</taxon>
    </lineage>
</organism>
<evidence type="ECO:0000256" key="4">
    <source>
        <dbReference type="SAM" id="MobiDB-lite"/>
    </source>
</evidence>
<dbReference type="GO" id="GO:0017056">
    <property type="term" value="F:structural constituent of nuclear pore"/>
    <property type="evidence" value="ECO:0007669"/>
    <property type="project" value="InterPro"/>
</dbReference>
<name>A0A1E1JS14_9HELO</name>
<protein>
    <submittedName>
        <fullName evidence="5">Related to nucleoporin-interacting protein NIC96</fullName>
    </submittedName>
</protein>
<comment type="subcellular location">
    <subcellularLocation>
        <location evidence="1">Nucleus envelope</location>
    </subcellularLocation>
</comment>
<gene>
    <name evidence="5" type="ORF">RAG0_00278</name>
</gene>
<reference evidence="6" key="1">
    <citation type="submission" date="2016-03" db="EMBL/GenBank/DDBJ databases">
        <authorList>
            <person name="Guldener U."/>
        </authorList>
    </citation>
    <scope>NUCLEOTIDE SEQUENCE [LARGE SCALE GENOMIC DNA]</scope>
    <source>
        <strain evidence="6">04CH-RAC-A.6.1</strain>
    </source>
</reference>
<evidence type="ECO:0000256" key="2">
    <source>
        <dbReference type="ARBA" id="ARBA00010186"/>
    </source>
</evidence>
<dbReference type="AlphaFoldDB" id="A0A1E1JS14"/>
<feature type="compositionally biased region" description="Polar residues" evidence="4">
    <location>
        <begin position="960"/>
        <end position="972"/>
    </location>
</feature>